<evidence type="ECO:0000313" key="14">
    <source>
        <dbReference type="Proteomes" id="UP000439903"/>
    </source>
</evidence>
<dbReference type="Pfam" id="PF00787">
    <property type="entry name" value="PX"/>
    <property type="match status" value="1"/>
</dbReference>
<dbReference type="Proteomes" id="UP000439903">
    <property type="component" value="Unassembled WGS sequence"/>
</dbReference>
<dbReference type="OrthoDB" id="10254720at2759"/>
<dbReference type="PROSITE" id="PS50195">
    <property type="entry name" value="PX"/>
    <property type="match status" value="1"/>
</dbReference>
<keyword evidence="5" id="KW-0967">Endosome</keyword>
<protein>
    <recommendedName>
        <fullName evidence="8">Endosomal/vacuolar adapter protein YPT35</fullName>
    </recommendedName>
    <alternativeName>
        <fullName evidence="9">PX domain-containing protein YPT35</fullName>
    </alternativeName>
</protein>
<dbReference type="PANTHER" id="PTHR10555:SF170">
    <property type="entry name" value="FI18122P1"/>
    <property type="match status" value="1"/>
</dbReference>
<dbReference type="AlphaFoldDB" id="A0A8H4A9M6"/>
<comment type="similarity">
    <text evidence="3">Belongs to the YPT35 family.</text>
</comment>
<proteinExistence type="inferred from homology"/>
<gene>
    <name evidence="13" type="ORF">F8M41_000700</name>
</gene>
<evidence type="ECO:0000256" key="7">
    <source>
        <dbReference type="ARBA" id="ARBA00033728"/>
    </source>
</evidence>
<sequence length="485" mass="55260">MDLQSQAQDLLDLSSHVTLLLQKQSDSLIRKRTIVKNNSNEADVDENLAYDITLASKSLHVLEIRREIRSAMNEISEIKEQLNNNQDNLTSTWYDYIQDTMEHLHVLLKRGIELASFEIPNPEEYRKTVYYDNYDNFEYETEESLSPNDLVYCDDRIYQDDSSLSDTSTRSRPASIMSPPSPTPDTVQEHRQKSNLVRRYTMDNEGVSAARLFIGNLGLQQAPSKASTTTFISPEQTEADTSINTNTGHSSLKLDHDTHSSLAAHQLSQLIINESDEISDEFVDAVERQDENHSNNDHNEPFLIKELTSQSKRSNSSRSLPTFLESVPEEPIIRWGDNEYSRNVPSLALSSLSSQSTSAYHISLLRHKAANLFAQKVNVSNPIRIGAGYGSYIAYTCTVKSQEGASIIVRKRYSDFVKLREQLIKAYPKFRKLIPSLPPKRVMGKFMPEFIEKRRKGLEYFLAYVLLHPILGPTAVVRRWFADNS</sequence>
<dbReference type="CDD" id="cd07280">
    <property type="entry name" value="PX_YPT35"/>
    <property type="match status" value="1"/>
</dbReference>
<keyword evidence="14" id="KW-1185">Reference proteome</keyword>
<dbReference type="SMART" id="SM00312">
    <property type="entry name" value="PX"/>
    <property type="match status" value="1"/>
</dbReference>
<evidence type="ECO:0000256" key="11">
    <source>
        <dbReference type="SAM" id="MobiDB-lite"/>
    </source>
</evidence>
<evidence type="ECO:0000256" key="9">
    <source>
        <dbReference type="ARBA" id="ARBA00033785"/>
    </source>
</evidence>
<organism evidence="13 14">
    <name type="scientific">Gigaspora margarita</name>
    <dbReference type="NCBI Taxonomy" id="4874"/>
    <lineage>
        <taxon>Eukaryota</taxon>
        <taxon>Fungi</taxon>
        <taxon>Fungi incertae sedis</taxon>
        <taxon>Mucoromycota</taxon>
        <taxon>Glomeromycotina</taxon>
        <taxon>Glomeromycetes</taxon>
        <taxon>Diversisporales</taxon>
        <taxon>Gigasporaceae</taxon>
        <taxon>Gigaspora</taxon>
    </lineage>
</organism>
<evidence type="ECO:0000256" key="8">
    <source>
        <dbReference type="ARBA" id="ARBA00033774"/>
    </source>
</evidence>
<comment type="subcellular location">
    <subcellularLocation>
        <location evidence="2">Endosome</location>
    </subcellularLocation>
    <subcellularLocation>
        <location evidence="1">Vacuole membrane</location>
        <topology evidence="1">Peripheral membrane protein</topology>
    </subcellularLocation>
</comment>
<keyword evidence="10" id="KW-0175">Coiled coil</keyword>
<dbReference type="PANTHER" id="PTHR10555">
    <property type="entry name" value="SORTING NEXIN"/>
    <property type="match status" value="1"/>
</dbReference>
<evidence type="ECO:0000256" key="2">
    <source>
        <dbReference type="ARBA" id="ARBA00004177"/>
    </source>
</evidence>
<dbReference type="InterPro" id="IPR036871">
    <property type="entry name" value="PX_dom_sf"/>
</dbReference>
<evidence type="ECO:0000259" key="12">
    <source>
        <dbReference type="PROSITE" id="PS50195"/>
    </source>
</evidence>
<feature type="compositionally biased region" description="Low complexity" evidence="11">
    <location>
        <begin position="161"/>
        <end position="172"/>
    </location>
</feature>
<feature type="coiled-coil region" evidence="10">
    <location>
        <begin position="61"/>
        <end position="92"/>
    </location>
</feature>
<feature type="domain" description="PX" evidence="12">
    <location>
        <begin position="373"/>
        <end position="485"/>
    </location>
</feature>
<evidence type="ECO:0000256" key="1">
    <source>
        <dbReference type="ARBA" id="ARBA00004148"/>
    </source>
</evidence>
<evidence type="ECO:0000256" key="5">
    <source>
        <dbReference type="ARBA" id="ARBA00022753"/>
    </source>
</evidence>
<accession>A0A8H4A9M6</accession>
<dbReference type="GO" id="GO:0005774">
    <property type="term" value="C:vacuolar membrane"/>
    <property type="evidence" value="ECO:0007669"/>
    <property type="project" value="UniProtKB-SubCell"/>
</dbReference>
<feature type="region of interest" description="Disordered" evidence="11">
    <location>
        <begin position="161"/>
        <end position="190"/>
    </location>
</feature>
<evidence type="ECO:0000256" key="6">
    <source>
        <dbReference type="ARBA" id="ARBA00023136"/>
    </source>
</evidence>
<reference evidence="13 14" key="1">
    <citation type="journal article" date="2019" name="Environ. Microbiol.">
        <title>At the nexus of three kingdoms: the genome of the mycorrhizal fungus Gigaspora margarita provides insights into plant, endobacterial and fungal interactions.</title>
        <authorList>
            <person name="Venice F."/>
            <person name="Ghignone S."/>
            <person name="Salvioli di Fossalunga A."/>
            <person name="Amselem J."/>
            <person name="Novero M."/>
            <person name="Xianan X."/>
            <person name="Sedzielewska Toro K."/>
            <person name="Morin E."/>
            <person name="Lipzen A."/>
            <person name="Grigoriev I.V."/>
            <person name="Henrissat B."/>
            <person name="Martin F.M."/>
            <person name="Bonfante P."/>
        </authorList>
    </citation>
    <scope>NUCLEOTIDE SEQUENCE [LARGE SCALE GENOMIC DNA]</scope>
    <source>
        <strain evidence="13 14">BEG34</strain>
    </source>
</reference>
<dbReference type="GO" id="GO:0010008">
    <property type="term" value="C:endosome membrane"/>
    <property type="evidence" value="ECO:0007669"/>
    <property type="project" value="UniProtKB-SubCell"/>
</dbReference>
<dbReference type="InterPro" id="IPR037917">
    <property type="entry name" value="Ypt35_PX"/>
</dbReference>
<comment type="function">
    <text evidence="7">Recruits the lipid transfer protein VPS13 to endosomal and vacuolar membranes.</text>
</comment>
<evidence type="ECO:0000256" key="4">
    <source>
        <dbReference type="ARBA" id="ARBA00022554"/>
    </source>
</evidence>
<keyword evidence="4" id="KW-0926">Vacuole</keyword>
<name>A0A8H4A9M6_GIGMA</name>
<dbReference type="EMBL" id="WTPW01001054">
    <property type="protein sequence ID" value="KAF0459846.1"/>
    <property type="molecule type" value="Genomic_DNA"/>
</dbReference>
<evidence type="ECO:0000256" key="10">
    <source>
        <dbReference type="SAM" id="Coils"/>
    </source>
</evidence>
<comment type="caution">
    <text evidence="13">The sequence shown here is derived from an EMBL/GenBank/DDBJ whole genome shotgun (WGS) entry which is preliminary data.</text>
</comment>
<dbReference type="SUPFAM" id="SSF64268">
    <property type="entry name" value="PX domain"/>
    <property type="match status" value="1"/>
</dbReference>
<evidence type="ECO:0000313" key="13">
    <source>
        <dbReference type="EMBL" id="KAF0459846.1"/>
    </source>
</evidence>
<dbReference type="InterPro" id="IPR001683">
    <property type="entry name" value="PX_dom"/>
</dbReference>
<dbReference type="GO" id="GO:0032266">
    <property type="term" value="F:phosphatidylinositol-3-phosphate binding"/>
    <property type="evidence" value="ECO:0007669"/>
    <property type="project" value="InterPro"/>
</dbReference>
<evidence type="ECO:0000256" key="3">
    <source>
        <dbReference type="ARBA" id="ARBA00007426"/>
    </source>
</evidence>
<keyword evidence="6" id="KW-0472">Membrane</keyword>
<dbReference type="Gene3D" id="3.30.1520.10">
    <property type="entry name" value="Phox-like domain"/>
    <property type="match status" value="1"/>
</dbReference>